<evidence type="ECO:0000313" key="2">
    <source>
        <dbReference type="Proteomes" id="UP000265703"/>
    </source>
</evidence>
<gene>
    <name evidence="1" type="ORF">C1645_361526</name>
</gene>
<reference evidence="1 2" key="1">
    <citation type="submission" date="2018-06" db="EMBL/GenBank/DDBJ databases">
        <title>Comparative genomics reveals the genomic features of Rhizophagus irregularis, R. cerebriforme, R. diaphanum and Gigaspora rosea, and their symbiotic lifestyle signature.</title>
        <authorList>
            <person name="Morin E."/>
            <person name="San Clemente H."/>
            <person name="Chen E.C.H."/>
            <person name="De La Providencia I."/>
            <person name="Hainaut M."/>
            <person name="Kuo A."/>
            <person name="Kohler A."/>
            <person name="Murat C."/>
            <person name="Tang N."/>
            <person name="Roy S."/>
            <person name="Loubradou J."/>
            <person name="Henrissat B."/>
            <person name="Grigoriev I.V."/>
            <person name="Corradi N."/>
            <person name="Roux C."/>
            <person name="Martin F.M."/>
        </authorList>
    </citation>
    <scope>NUCLEOTIDE SEQUENCE [LARGE SCALE GENOMIC DNA]</scope>
    <source>
        <strain evidence="1 2">DAOM 227022</strain>
    </source>
</reference>
<keyword evidence="2" id="KW-1185">Reference proteome</keyword>
<protein>
    <submittedName>
        <fullName evidence="1">Uncharacterized protein</fullName>
    </submittedName>
</protein>
<comment type="caution">
    <text evidence="1">The sequence shown here is derived from an EMBL/GenBank/DDBJ whole genome shotgun (WGS) entry which is preliminary data.</text>
</comment>
<evidence type="ECO:0000313" key="1">
    <source>
        <dbReference type="EMBL" id="RIA85704.1"/>
    </source>
</evidence>
<organism evidence="1 2">
    <name type="scientific">Glomus cerebriforme</name>
    <dbReference type="NCBI Taxonomy" id="658196"/>
    <lineage>
        <taxon>Eukaryota</taxon>
        <taxon>Fungi</taxon>
        <taxon>Fungi incertae sedis</taxon>
        <taxon>Mucoromycota</taxon>
        <taxon>Glomeromycotina</taxon>
        <taxon>Glomeromycetes</taxon>
        <taxon>Glomerales</taxon>
        <taxon>Glomeraceae</taxon>
        <taxon>Glomus</taxon>
    </lineage>
</organism>
<dbReference type="AlphaFoldDB" id="A0A397SSQ9"/>
<accession>A0A397SSQ9</accession>
<dbReference type="EMBL" id="QKYT01000409">
    <property type="protein sequence ID" value="RIA85704.1"/>
    <property type="molecule type" value="Genomic_DNA"/>
</dbReference>
<dbReference type="Proteomes" id="UP000265703">
    <property type="component" value="Unassembled WGS sequence"/>
</dbReference>
<name>A0A397SSQ9_9GLOM</name>
<sequence length="69" mass="8032">MGSASDSNESIHEVSDHLSTDIDIYLSGNNYIIQMNNLIRRILLIRKFSELSVKYLDQKLRIVLKHIMK</sequence>
<proteinExistence type="predicted"/>